<dbReference type="EC" id="1.1.1.-" evidence="3"/>
<dbReference type="Gene3D" id="3.20.20.100">
    <property type="entry name" value="NADP-dependent oxidoreductase domain"/>
    <property type="match status" value="1"/>
</dbReference>
<dbReference type="STRING" id="696762.PFRI_01460"/>
<evidence type="ECO:0000256" key="1">
    <source>
        <dbReference type="ARBA" id="ARBA00023002"/>
    </source>
</evidence>
<dbReference type="Pfam" id="PF00248">
    <property type="entry name" value="Aldo_ket_red"/>
    <property type="match status" value="1"/>
</dbReference>
<keyword evidence="1 3" id="KW-0560">Oxidoreductase</keyword>
<dbReference type="GO" id="GO:0016491">
    <property type="term" value="F:oxidoreductase activity"/>
    <property type="evidence" value="ECO:0007669"/>
    <property type="project" value="UniProtKB-KW"/>
</dbReference>
<protein>
    <submittedName>
        <fullName evidence="3">General stress protein 69</fullName>
        <ecNumber evidence="3">1.1.1.-</ecNumber>
    </submittedName>
</protein>
<keyword evidence="4" id="KW-1185">Reference proteome</keyword>
<sequence length="347" mass="38271">MKMNPLGRTGILVPELCLGTMTFGTQTPEAESHEQIDVSLEAGLNFIDTAEMYPVNPLSAETQGDSERVLGTWFAESKRRDEVILATKHSGNGIKYVRDGADINAKSIPEAIEGSLKRLQTDYIDLYQFHWPNRGSYMFRKNWTFDPSKQDRAKTLDDMMGALGALQDAVDAGKIRAFGLSNESAWGTSEWLRLSEAGHGPRVASIQNEYSLLCRLYDTDLAELSVNEDVGLLAFSPLATGLLTGKYQQGAIPDGSRRSISAELGGRVSDRVFPAVDAYLEVARTHELDPVHMALAWCRTRPFMASAIFGATRTAQLKHILASVEVTLSQEVLDALNAVHHQHPMVY</sequence>
<gene>
    <name evidence="3" type="primary">yhdN_1</name>
    <name evidence="3" type="ORF">PFRI_01460</name>
</gene>
<dbReference type="CDD" id="cd19094">
    <property type="entry name" value="AKR_Tas-like"/>
    <property type="match status" value="1"/>
</dbReference>
<dbReference type="SUPFAM" id="SSF51430">
    <property type="entry name" value="NAD(P)-linked oxidoreductase"/>
    <property type="match status" value="1"/>
</dbReference>
<evidence type="ECO:0000259" key="2">
    <source>
        <dbReference type="Pfam" id="PF00248"/>
    </source>
</evidence>
<name>A0A1L9P2H6_9RHOB</name>
<reference evidence="3 4" key="1">
    <citation type="submission" date="2016-10" db="EMBL/GenBank/DDBJ databases">
        <title>Genome sequence of Planktotalea frisia SH6-1.</title>
        <authorList>
            <person name="Poehlein A."/>
            <person name="Bakenhus I."/>
            <person name="Voget S."/>
            <person name="Brinkhoff T."/>
            <person name="Simon M."/>
        </authorList>
    </citation>
    <scope>NUCLEOTIDE SEQUENCE [LARGE SCALE GENOMIC DNA]</scope>
    <source>
        <strain evidence="3 4">SH6-1</strain>
    </source>
</reference>
<dbReference type="OrthoDB" id="9803483at2"/>
<dbReference type="InterPro" id="IPR036812">
    <property type="entry name" value="NAD(P)_OxRdtase_dom_sf"/>
</dbReference>
<dbReference type="EMBL" id="MLCB01000010">
    <property type="protein sequence ID" value="OJI95633.1"/>
    <property type="molecule type" value="Genomic_DNA"/>
</dbReference>
<feature type="domain" description="NADP-dependent oxidoreductase" evidence="2">
    <location>
        <begin position="15"/>
        <end position="339"/>
    </location>
</feature>
<dbReference type="InterPro" id="IPR050523">
    <property type="entry name" value="AKR_Detox_Biosynth"/>
</dbReference>
<evidence type="ECO:0000313" key="3">
    <source>
        <dbReference type="EMBL" id="OJI95633.1"/>
    </source>
</evidence>
<dbReference type="PANTHER" id="PTHR43364">
    <property type="entry name" value="NADH-SPECIFIC METHYLGLYOXAL REDUCTASE-RELATED"/>
    <property type="match status" value="1"/>
</dbReference>
<dbReference type="InterPro" id="IPR023210">
    <property type="entry name" value="NADP_OxRdtase_dom"/>
</dbReference>
<dbReference type="Proteomes" id="UP000184514">
    <property type="component" value="Unassembled WGS sequence"/>
</dbReference>
<comment type="caution">
    <text evidence="3">The sequence shown here is derived from an EMBL/GenBank/DDBJ whole genome shotgun (WGS) entry which is preliminary data.</text>
</comment>
<dbReference type="RefSeq" id="WP_072628852.1">
    <property type="nucleotide sequence ID" value="NZ_MLCB01000010.1"/>
</dbReference>
<accession>A0A1L9P2H6</accession>
<proteinExistence type="predicted"/>
<organism evidence="3 4">
    <name type="scientific">Planktotalea frisia</name>
    <dbReference type="NCBI Taxonomy" id="696762"/>
    <lineage>
        <taxon>Bacteria</taxon>
        <taxon>Pseudomonadati</taxon>
        <taxon>Pseudomonadota</taxon>
        <taxon>Alphaproteobacteria</taxon>
        <taxon>Rhodobacterales</taxon>
        <taxon>Paracoccaceae</taxon>
        <taxon>Planktotalea</taxon>
    </lineage>
</organism>
<dbReference type="PANTHER" id="PTHR43364:SF4">
    <property type="entry name" value="NAD(P)-LINKED OXIDOREDUCTASE SUPERFAMILY PROTEIN"/>
    <property type="match status" value="1"/>
</dbReference>
<evidence type="ECO:0000313" key="4">
    <source>
        <dbReference type="Proteomes" id="UP000184514"/>
    </source>
</evidence>
<dbReference type="AlphaFoldDB" id="A0A1L9P2H6"/>